<proteinExistence type="predicted"/>
<dbReference type="RefSeq" id="WP_146960295.1">
    <property type="nucleotide sequence ID" value="NZ_CP042467.1"/>
</dbReference>
<protein>
    <submittedName>
        <fullName evidence="2">Uncharacterized protein</fullName>
    </submittedName>
</protein>
<reference evidence="2 3" key="1">
    <citation type="submission" date="2019-08" db="EMBL/GenBank/DDBJ databases">
        <authorList>
            <person name="Liang Q."/>
        </authorList>
    </citation>
    <scope>NUCLEOTIDE SEQUENCE [LARGE SCALE GENOMIC DNA]</scope>
    <source>
        <strain evidence="2 3">V1718</strain>
    </source>
</reference>
<name>A0A5B8XTD1_9DELT</name>
<dbReference type="KEGG" id="bbae:FRD01_13035"/>
<gene>
    <name evidence="2" type="ORF">FRD01_13035</name>
</gene>
<sequence>MKKLTWMVFVLALAPDASWAESQRWDCFGTGEYYRSCSTNPNFSEVPSCLHAPSEYDSQALDETCVFATTLMNSCEEIFELRTPGCDDCEVFTIMPGQEQLVTFERKDQTEGTEDRILDWTLGELTGTATVALGNVEEEAVECEVGGPSGEDSDETADGGGCRHVAGGEAWFSLLLLGFITRFLRR</sequence>
<evidence type="ECO:0000313" key="3">
    <source>
        <dbReference type="Proteomes" id="UP000321595"/>
    </source>
</evidence>
<accession>A0A5B8XTD1</accession>
<dbReference type="Proteomes" id="UP000321595">
    <property type="component" value="Chromosome"/>
</dbReference>
<organism evidence="2 3">
    <name type="scientific">Microvenator marinus</name>
    <dbReference type="NCBI Taxonomy" id="2600177"/>
    <lineage>
        <taxon>Bacteria</taxon>
        <taxon>Deltaproteobacteria</taxon>
        <taxon>Bradymonadales</taxon>
        <taxon>Microvenatoraceae</taxon>
        <taxon>Microvenator</taxon>
    </lineage>
</organism>
<evidence type="ECO:0000256" key="1">
    <source>
        <dbReference type="SAM" id="SignalP"/>
    </source>
</evidence>
<dbReference type="AlphaFoldDB" id="A0A5B8XTD1"/>
<evidence type="ECO:0000313" key="2">
    <source>
        <dbReference type="EMBL" id="QED28138.1"/>
    </source>
</evidence>
<feature type="signal peptide" evidence="1">
    <location>
        <begin position="1"/>
        <end position="20"/>
    </location>
</feature>
<dbReference type="EMBL" id="CP042467">
    <property type="protein sequence ID" value="QED28138.1"/>
    <property type="molecule type" value="Genomic_DNA"/>
</dbReference>
<keyword evidence="1" id="KW-0732">Signal</keyword>
<keyword evidence="3" id="KW-1185">Reference proteome</keyword>
<feature type="chain" id="PRO_5022960731" evidence="1">
    <location>
        <begin position="21"/>
        <end position="186"/>
    </location>
</feature>